<dbReference type="NCBIfam" id="NF037970">
    <property type="entry name" value="vanZ_1"/>
    <property type="match status" value="1"/>
</dbReference>
<dbReference type="Proteomes" id="UP000585272">
    <property type="component" value="Unassembled WGS sequence"/>
</dbReference>
<proteinExistence type="predicted"/>
<feature type="transmembrane region" description="Helical" evidence="1">
    <location>
        <begin position="7"/>
        <end position="27"/>
    </location>
</feature>
<gene>
    <name evidence="3" type="ORF">BDZ31_003324</name>
</gene>
<keyword evidence="1" id="KW-0812">Transmembrane</keyword>
<dbReference type="InterPro" id="IPR006976">
    <property type="entry name" value="VanZ-like"/>
</dbReference>
<reference evidence="3 4" key="1">
    <citation type="submission" date="2020-08" db="EMBL/GenBank/DDBJ databases">
        <title>Genomic Encyclopedia of Archaeal and Bacterial Type Strains, Phase II (KMG-II): from individual species to whole genera.</title>
        <authorList>
            <person name="Goeker M."/>
        </authorList>
    </citation>
    <scope>NUCLEOTIDE SEQUENCE [LARGE SCALE GENOMIC DNA]</scope>
    <source>
        <strain evidence="3 4">DSM 23288</strain>
    </source>
</reference>
<evidence type="ECO:0000256" key="1">
    <source>
        <dbReference type="SAM" id="Phobius"/>
    </source>
</evidence>
<dbReference type="EMBL" id="JACHNU010000004">
    <property type="protein sequence ID" value="MBB4663729.1"/>
    <property type="molecule type" value="Genomic_DNA"/>
</dbReference>
<dbReference type="RefSeq" id="WP_221243106.1">
    <property type="nucleotide sequence ID" value="NZ_JACHNU010000004.1"/>
</dbReference>
<evidence type="ECO:0000313" key="4">
    <source>
        <dbReference type="Proteomes" id="UP000585272"/>
    </source>
</evidence>
<feature type="domain" description="VanZ-like" evidence="2">
    <location>
        <begin position="40"/>
        <end position="117"/>
    </location>
</feature>
<accession>A0A840IFY6</accession>
<keyword evidence="1" id="KW-0472">Membrane</keyword>
<evidence type="ECO:0000259" key="2">
    <source>
        <dbReference type="Pfam" id="PF04892"/>
    </source>
</evidence>
<evidence type="ECO:0000313" key="3">
    <source>
        <dbReference type="EMBL" id="MBB4663729.1"/>
    </source>
</evidence>
<name>A0A840IFY6_9ACTN</name>
<sequence length="131" mass="14754">MTPTRRLAHWIGRLGPPLLLMGVIFYLSAQPHLRTDLGTIDLVGRKFVHMVEFGLLWFLWLRALGWRGHAPWTAAAIAFGYAISDEFHQSFVDGRQGSVRDVLIDSAGVALAAVAWLRVRPRLRRRRAVAA</sequence>
<feature type="transmembrane region" description="Helical" evidence="1">
    <location>
        <begin position="102"/>
        <end position="119"/>
    </location>
</feature>
<keyword evidence="1" id="KW-1133">Transmembrane helix</keyword>
<protein>
    <submittedName>
        <fullName evidence="3">VanZ family protein</fullName>
    </submittedName>
</protein>
<keyword evidence="4" id="KW-1185">Reference proteome</keyword>
<dbReference type="AlphaFoldDB" id="A0A840IFY6"/>
<dbReference type="Pfam" id="PF04892">
    <property type="entry name" value="VanZ"/>
    <property type="match status" value="1"/>
</dbReference>
<organism evidence="3 4">
    <name type="scientific">Conexibacter arvalis</name>
    <dbReference type="NCBI Taxonomy" id="912552"/>
    <lineage>
        <taxon>Bacteria</taxon>
        <taxon>Bacillati</taxon>
        <taxon>Actinomycetota</taxon>
        <taxon>Thermoleophilia</taxon>
        <taxon>Solirubrobacterales</taxon>
        <taxon>Conexibacteraceae</taxon>
        <taxon>Conexibacter</taxon>
    </lineage>
</organism>
<comment type="caution">
    <text evidence="3">The sequence shown here is derived from an EMBL/GenBank/DDBJ whole genome shotgun (WGS) entry which is preliminary data.</text>
</comment>